<protein>
    <submittedName>
        <fullName evidence="1">Uncharacterized protein</fullName>
    </submittedName>
</protein>
<name>X1JUP7_9ZZZZ</name>
<feature type="non-terminal residue" evidence="1">
    <location>
        <position position="1"/>
    </location>
</feature>
<proteinExistence type="predicted"/>
<reference evidence="1" key="1">
    <citation type="journal article" date="2014" name="Front. Microbiol.">
        <title>High frequency of phylogenetically diverse reductive dehalogenase-homologous genes in deep subseafloor sedimentary metagenomes.</title>
        <authorList>
            <person name="Kawai M."/>
            <person name="Futagami T."/>
            <person name="Toyoda A."/>
            <person name="Takaki Y."/>
            <person name="Nishi S."/>
            <person name="Hori S."/>
            <person name="Arai W."/>
            <person name="Tsubouchi T."/>
            <person name="Morono Y."/>
            <person name="Uchiyama I."/>
            <person name="Ito T."/>
            <person name="Fujiyama A."/>
            <person name="Inagaki F."/>
            <person name="Takami H."/>
        </authorList>
    </citation>
    <scope>NUCLEOTIDE SEQUENCE</scope>
    <source>
        <strain evidence="1">Expedition CK06-06</strain>
    </source>
</reference>
<comment type="caution">
    <text evidence="1">The sequence shown here is derived from an EMBL/GenBank/DDBJ whole genome shotgun (WGS) entry which is preliminary data.</text>
</comment>
<accession>X1JUP7</accession>
<gene>
    <name evidence="1" type="ORF">S03H2_66588</name>
</gene>
<organism evidence="1">
    <name type="scientific">marine sediment metagenome</name>
    <dbReference type="NCBI Taxonomy" id="412755"/>
    <lineage>
        <taxon>unclassified sequences</taxon>
        <taxon>metagenomes</taxon>
        <taxon>ecological metagenomes</taxon>
    </lineage>
</organism>
<sequence>QNHGELDSIEEIRTAINVRLKIVYKLHVAGDLPPIQGSMYQISSIITNIESGTNTGQVNRGLVSEIS</sequence>
<dbReference type="AlphaFoldDB" id="X1JUP7"/>
<dbReference type="EMBL" id="BARU01043499">
    <property type="protein sequence ID" value="GAH81984.1"/>
    <property type="molecule type" value="Genomic_DNA"/>
</dbReference>
<evidence type="ECO:0000313" key="1">
    <source>
        <dbReference type="EMBL" id="GAH81984.1"/>
    </source>
</evidence>